<dbReference type="Gene3D" id="3.10.50.40">
    <property type="match status" value="3"/>
</dbReference>
<keyword evidence="1 4" id="KW-0413">Isomerase</keyword>
<dbReference type="Pfam" id="PF00639">
    <property type="entry name" value="Rotamase"/>
    <property type="match status" value="2"/>
</dbReference>
<proteinExistence type="predicted"/>
<dbReference type="SUPFAM" id="SSF54534">
    <property type="entry name" value="FKBP-like"/>
    <property type="match status" value="2"/>
</dbReference>
<dbReference type="InterPro" id="IPR000297">
    <property type="entry name" value="PPIase_PpiC"/>
</dbReference>
<dbReference type="EMBL" id="VDCS01000004">
    <property type="protein sequence ID" value="TNJ45715.1"/>
    <property type="molecule type" value="Genomic_DNA"/>
</dbReference>
<dbReference type="AlphaFoldDB" id="A0A5C4SNG4"/>
<evidence type="ECO:0000256" key="1">
    <source>
        <dbReference type="PROSITE-ProRule" id="PRU00278"/>
    </source>
</evidence>
<dbReference type="OrthoDB" id="14196at2"/>
<gene>
    <name evidence="4" type="ORF">FGF67_04860</name>
</gene>
<feature type="domain" description="PpiC" evidence="3">
    <location>
        <begin position="226"/>
        <end position="328"/>
    </location>
</feature>
<dbReference type="InterPro" id="IPR050245">
    <property type="entry name" value="PrsA_foldase"/>
</dbReference>
<dbReference type="InterPro" id="IPR046357">
    <property type="entry name" value="PPIase_dom_sf"/>
</dbReference>
<keyword evidence="1" id="KW-0697">Rotamase</keyword>
<evidence type="ECO:0000313" key="4">
    <source>
        <dbReference type="EMBL" id="TNJ45715.1"/>
    </source>
</evidence>
<feature type="chain" id="PRO_5023119925" evidence="2">
    <location>
        <begin position="21"/>
        <end position="649"/>
    </location>
</feature>
<dbReference type="Pfam" id="PF13145">
    <property type="entry name" value="Rotamase_2"/>
    <property type="match status" value="1"/>
</dbReference>
<keyword evidence="5" id="KW-1185">Reference proteome</keyword>
<organism evidence="4 5">
    <name type="scientific">Allotamlana fucoidanivorans</name>
    <dbReference type="NCBI Taxonomy" id="2583814"/>
    <lineage>
        <taxon>Bacteria</taxon>
        <taxon>Pseudomonadati</taxon>
        <taxon>Bacteroidota</taxon>
        <taxon>Flavobacteriia</taxon>
        <taxon>Flavobacteriales</taxon>
        <taxon>Flavobacteriaceae</taxon>
        <taxon>Allotamlana</taxon>
    </lineage>
</organism>
<comment type="caution">
    <text evidence="4">The sequence shown here is derived from an EMBL/GenBank/DDBJ whole genome shotgun (WGS) entry which is preliminary data.</text>
</comment>
<feature type="domain" description="PpiC" evidence="3">
    <location>
        <begin position="122"/>
        <end position="221"/>
    </location>
</feature>
<dbReference type="PROSITE" id="PS50198">
    <property type="entry name" value="PPIC_PPIASE_2"/>
    <property type="match status" value="2"/>
</dbReference>
<dbReference type="Gene3D" id="1.10.4030.10">
    <property type="entry name" value="Porin chaperone SurA, peptide-binding domain"/>
    <property type="match status" value="1"/>
</dbReference>
<feature type="signal peptide" evidence="2">
    <location>
        <begin position="1"/>
        <end position="20"/>
    </location>
</feature>
<name>A0A5C4SNG4_9FLAO</name>
<dbReference type="PANTHER" id="PTHR47245:SF2">
    <property type="entry name" value="PEPTIDYL-PROLYL CIS-TRANS ISOMERASE HP_0175-RELATED"/>
    <property type="match status" value="1"/>
</dbReference>
<reference evidence="4 5" key="1">
    <citation type="submission" date="2019-05" db="EMBL/GenBank/DDBJ databases">
        <title>Tamlana fucoidanivorans sp. nov., isolated from the surface of algae collected from Fujian province in China.</title>
        <authorList>
            <person name="Li J."/>
        </authorList>
    </citation>
    <scope>NUCLEOTIDE SEQUENCE [LARGE SCALE GENOMIC DNA]</scope>
    <source>
        <strain evidence="4 5">CW2-9</strain>
    </source>
</reference>
<dbReference type="RefSeq" id="WP_139695358.1">
    <property type="nucleotide sequence ID" value="NZ_CP074074.1"/>
</dbReference>
<dbReference type="GO" id="GO:0003755">
    <property type="term" value="F:peptidyl-prolyl cis-trans isomerase activity"/>
    <property type="evidence" value="ECO:0007669"/>
    <property type="project" value="UniProtKB-KW"/>
</dbReference>
<protein>
    <submittedName>
        <fullName evidence="4">Peptidylprolyl isomerase</fullName>
    </submittedName>
</protein>
<evidence type="ECO:0000259" key="3">
    <source>
        <dbReference type="PROSITE" id="PS50198"/>
    </source>
</evidence>
<evidence type="ECO:0000313" key="5">
    <source>
        <dbReference type="Proteomes" id="UP000308713"/>
    </source>
</evidence>
<keyword evidence="2" id="KW-0732">Signal</keyword>
<dbReference type="PANTHER" id="PTHR47245">
    <property type="entry name" value="PEPTIDYLPROLYL ISOMERASE"/>
    <property type="match status" value="1"/>
</dbReference>
<evidence type="ECO:0000256" key="2">
    <source>
        <dbReference type="SAM" id="SignalP"/>
    </source>
</evidence>
<accession>A0A5C4SNG4</accession>
<dbReference type="Proteomes" id="UP000308713">
    <property type="component" value="Unassembled WGS sequence"/>
</dbReference>
<sequence length="649" mass="75015">MKLKQFLPLFFCFLFTLLKAQTASDAVLFTLDNQPVYAEEFLRVYNKNLDLVQDDSQKDVDAYLKLFTNYKLKLQEAKALGFHEKKSYLRELSNYKKQLAQNYITDPKVTDALVEEAYQRISHDINANHILIRLDENASPEDTLAAYKNIMKLRDRALQEGFDKVRKEVHNGQTVFGEELGYFSGFKMVYAFETVAYNTQVGAISEPFRTRFGYHILKVLDKRASEGEREVAHIMILSKSGDSLSAQAEEKIKSIYKRLEAGEAFEDLAKQFSEDKNSAPKGGLLPEFSRGQISAKAFEDVAFNLKAVGDYSEPFKTNFGWHIVKLYKIKPIPDFESMRPELEGKVKRDSRSKLIDEALVNKLKTKYNVPEFQPALAYFESIVTDDYFKNSWQLPESFTADKTLLVIGNKKLLYNDFGQYLLNTQRFSRKKERFKSLISTKYEAFLKTNLLQYQEEHLEYENEDFAHIVEEYRDGLLLFDLMENTIWNTAKSDSTGVKQFYNSHKDNYVLPERVDAVVVSSTKQRTLNKVKKLLQQNMTVDEVKSLIRGNDQIEAIFTVGIMDKEHQALPKPFEFKKGLSKVNKYNGAFVLVKVNDILPKTQKTLDEARGAVISDYQAYKEEQWVNELAQKYKVVVNQDVLEQVKAQLK</sequence>